<keyword evidence="5" id="KW-0325">Glycoprotein</keyword>
<feature type="domain" description="Chitin-binding type-2" evidence="8">
    <location>
        <begin position="82"/>
        <end position="139"/>
    </location>
</feature>
<dbReference type="Gene3D" id="2.170.140.10">
    <property type="entry name" value="Chitin binding domain"/>
    <property type="match status" value="3"/>
</dbReference>
<feature type="compositionally biased region" description="Low complexity" evidence="6">
    <location>
        <begin position="250"/>
        <end position="262"/>
    </location>
</feature>
<feature type="chain" id="PRO_5016287554" evidence="7">
    <location>
        <begin position="18"/>
        <end position="294"/>
    </location>
</feature>
<dbReference type="InterPro" id="IPR051940">
    <property type="entry name" value="Chitin_bind-dev_reg"/>
</dbReference>
<feature type="domain" description="Chitin-binding type-2" evidence="8">
    <location>
        <begin position="22"/>
        <end position="79"/>
    </location>
</feature>
<evidence type="ECO:0000259" key="8">
    <source>
        <dbReference type="PROSITE" id="PS50940"/>
    </source>
</evidence>
<evidence type="ECO:0000256" key="6">
    <source>
        <dbReference type="SAM" id="MobiDB-lite"/>
    </source>
</evidence>
<dbReference type="AlphaFoldDB" id="A0A336M0B3"/>
<keyword evidence="1" id="KW-0147">Chitin-binding</keyword>
<dbReference type="PROSITE" id="PS50940">
    <property type="entry name" value="CHIT_BIND_II"/>
    <property type="match status" value="3"/>
</dbReference>
<dbReference type="Pfam" id="PF01607">
    <property type="entry name" value="CBM_14"/>
    <property type="match status" value="3"/>
</dbReference>
<evidence type="ECO:0000313" key="9">
    <source>
        <dbReference type="EMBL" id="SSX23510.1"/>
    </source>
</evidence>
<protein>
    <submittedName>
        <fullName evidence="9">CSON009200 protein</fullName>
    </submittedName>
</protein>
<keyword evidence="2 7" id="KW-0732">Signal</keyword>
<evidence type="ECO:0000256" key="4">
    <source>
        <dbReference type="ARBA" id="ARBA00023157"/>
    </source>
</evidence>
<feature type="region of interest" description="Disordered" evidence="6">
    <location>
        <begin position="201"/>
        <end position="294"/>
    </location>
</feature>
<evidence type="ECO:0000256" key="7">
    <source>
        <dbReference type="SAM" id="SignalP"/>
    </source>
</evidence>
<dbReference type="GO" id="GO:0008061">
    <property type="term" value="F:chitin binding"/>
    <property type="evidence" value="ECO:0007669"/>
    <property type="project" value="UniProtKB-KW"/>
</dbReference>
<dbReference type="PANTHER" id="PTHR23301">
    <property type="entry name" value="CHITIN BINDING PERITROPHIN-A"/>
    <property type="match status" value="1"/>
</dbReference>
<dbReference type="SMART" id="SM00494">
    <property type="entry name" value="ChtBD2"/>
    <property type="match status" value="3"/>
</dbReference>
<feature type="compositionally biased region" description="Low complexity" evidence="6">
    <location>
        <begin position="202"/>
        <end position="243"/>
    </location>
</feature>
<keyword evidence="4" id="KW-1015">Disulfide bond</keyword>
<evidence type="ECO:0000256" key="1">
    <source>
        <dbReference type="ARBA" id="ARBA00022669"/>
    </source>
</evidence>
<feature type="signal peptide" evidence="7">
    <location>
        <begin position="1"/>
        <end position="17"/>
    </location>
</feature>
<dbReference type="InterPro" id="IPR036508">
    <property type="entry name" value="Chitin-bd_dom_sf"/>
</dbReference>
<proteinExistence type="predicted"/>
<feature type="domain" description="Chitin-binding type-2" evidence="8">
    <location>
        <begin position="140"/>
        <end position="197"/>
    </location>
</feature>
<evidence type="ECO:0000256" key="2">
    <source>
        <dbReference type="ARBA" id="ARBA00022729"/>
    </source>
</evidence>
<name>A0A336M0B3_CULSO</name>
<keyword evidence="3" id="KW-0677">Repeat</keyword>
<evidence type="ECO:0000256" key="3">
    <source>
        <dbReference type="ARBA" id="ARBA00022737"/>
    </source>
</evidence>
<dbReference type="EMBL" id="UFQT01000360">
    <property type="protein sequence ID" value="SSX23510.1"/>
    <property type="molecule type" value="Genomic_DNA"/>
</dbReference>
<dbReference type="InterPro" id="IPR002557">
    <property type="entry name" value="Chitin-bd_dom"/>
</dbReference>
<dbReference type="PANTHER" id="PTHR23301:SF106">
    <property type="entry name" value="CHITIN-BINDING TYPE-2 DOMAIN-CONTAINING PROTEIN-RELATED"/>
    <property type="match status" value="1"/>
</dbReference>
<organism evidence="9">
    <name type="scientific">Culicoides sonorensis</name>
    <name type="common">Biting midge</name>
    <dbReference type="NCBI Taxonomy" id="179676"/>
    <lineage>
        <taxon>Eukaryota</taxon>
        <taxon>Metazoa</taxon>
        <taxon>Ecdysozoa</taxon>
        <taxon>Arthropoda</taxon>
        <taxon>Hexapoda</taxon>
        <taxon>Insecta</taxon>
        <taxon>Pterygota</taxon>
        <taxon>Neoptera</taxon>
        <taxon>Endopterygota</taxon>
        <taxon>Diptera</taxon>
        <taxon>Nematocera</taxon>
        <taxon>Chironomoidea</taxon>
        <taxon>Ceratopogonidae</taxon>
        <taxon>Ceratopogoninae</taxon>
        <taxon>Culicoides</taxon>
        <taxon>Monoculicoides</taxon>
    </lineage>
</organism>
<dbReference type="GO" id="GO:0005576">
    <property type="term" value="C:extracellular region"/>
    <property type="evidence" value="ECO:0007669"/>
    <property type="project" value="InterPro"/>
</dbReference>
<feature type="compositionally biased region" description="Acidic residues" evidence="6">
    <location>
        <begin position="263"/>
        <end position="285"/>
    </location>
</feature>
<dbReference type="SUPFAM" id="SSF57625">
    <property type="entry name" value="Invertebrate chitin-binding proteins"/>
    <property type="match status" value="3"/>
</dbReference>
<dbReference type="VEuPathDB" id="VectorBase:CSON009200"/>
<evidence type="ECO:0000256" key="5">
    <source>
        <dbReference type="ARBA" id="ARBA00023180"/>
    </source>
</evidence>
<reference evidence="9" key="1">
    <citation type="submission" date="2018-07" db="EMBL/GenBank/DDBJ databases">
        <authorList>
            <person name="Quirk P.G."/>
            <person name="Krulwich T.A."/>
        </authorList>
    </citation>
    <scope>NUCLEOTIDE SEQUENCE</scope>
</reference>
<dbReference type="OMA" id="CVVNPCT"/>
<gene>
    <name evidence="9" type="primary">CSON009200</name>
</gene>
<sequence length="294" mass="31699">MKGVLFLVLFTFAYVSAYDGSNGACASLGDGYHLKNETGCKTYYSCSGGVGLEYNCPDGYLFDPDRNACAEQGSFVCPSAPVPLCPSTGVKQIPVPGTFCKKYAYCVNGQAYEFECAPGLLFDEAEESCNFEHEVPCLECPQPDDPFNLVYHPNKQNCKGYYICLKGQAMPQTCAEGLHYSETEKQCLPEDKAECKYIDYQTSESPSTTPAESTSPAESTEPGESTTAAESTEPGESTTPAESTPEETTPEGTTSEGSTPEETTPEETTPEETTTEEATTEDTTTEEPIPPARL</sequence>
<accession>A0A336M0B3</accession>